<dbReference type="Proteomes" id="UP001215280">
    <property type="component" value="Unassembled WGS sequence"/>
</dbReference>
<keyword evidence="3" id="KW-1185">Reference proteome</keyword>
<proteinExistence type="predicted"/>
<name>A0AAD7KGY2_9AGAR</name>
<dbReference type="EMBL" id="JARJLG010000001">
    <property type="protein sequence ID" value="KAJ7784974.1"/>
    <property type="molecule type" value="Genomic_DNA"/>
</dbReference>
<keyword evidence="1" id="KW-0732">Signal</keyword>
<evidence type="ECO:0000313" key="2">
    <source>
        <dbReference type="EMBL" id="KAJ7784974.1"/>
    </source>
</evidence>
<feature type="signal peptide" evidence="1">
    <location>
        <begin position="1"/>
        <end position="17"/>
    </location>
</feature>
<dbReference type="AlphaFoldDB" id="A0AAD7KGY2"/>
<evidence type="ECO:0000256" key="1">
    <source>
        <dbReference type="SAM" id="SignalP"/>
    </source>
</evidence>
<reference evidence="2" key="1">
    <citation type="submission" date="2023-03" db="EMBL/GenBank/DDBJ databases">
        <title>Massive genome expansion in bonnet fungi (Mycena s.s.) driven by repeated elements and novel gene families across ecological guilds.</title>
        <authorList>
            <consortium name="Lawrence Berkeley National Laboratory"/>
            <person name="Harder C.B."/>
            <person name="Miyauchi S."/>
            <person name="Viragh M."/>
            <person name="Kuo A."/>
            <person name="Thoen E."/>
            <person name="Andreopoulos B."/>
            <person name="Lu D."/>
            <person name="Skrede I."/>
            <person name="Drula E."/>
            <person name="Henrissat B."/>
            <person name="Morin E."/>
            <person name="Kohler A."/>
            <person name="Barry K."/>
            <person name="LaButti K."/>
            <person name="Morin E."/>
            <person name="Salamov A."/>
            <person name="Lipzen A."/>
            <person name="Mereny Z."/>
            <person name="Hegedus B."/>
            <person name="Baldrian P."/>
            <person name="Stursova M."/>
            <person name="Weitz H."/>
            <person name="Taylor A."/>
            <person name="Grigoriev I.V."/>
            <person name="Nagy L.G."/>
            <person name="Martin F."/>
            <person name="Kauserud H."/>
        </authorList>
    </citation>
    <scope>NUCLEOTIDE SEQUENCE</scope>
    <source>
        <strain evidence="2">CBHHK188m</strain>
    </source>
</reference>
<evidence type="ECO:0008006" key="4">
    <source>
        <dbReference type="Google" id="ProtNLM"/>
    </source>
</evidence>
<sequence length="142" mass="15991">MFQNVILLLLLLKGAPGAPETTIVMCENKLRNGSGAIRQLKRYAEKYGRDTPRMRFFAFKLGNRGLEVAMFRFAEATSDLVPIIDAENPHNGWYSVCTPFVHVTMCELAAEVQSELWGFQWAYEATSDTGRASEEPQDRLAT</sequence>
<comment type="caution">
    <text evidence="2">The sequence shown here is derived from an EMBL/GenBank/DDBJ whole genome shotgun (WGS) entry which is preliminary data.</text>
</comment>
<feature type="chain" id="PRO_5042047611" description="DUF4817 domain-containing protein" evidence="1">
    <location>
        <begin position="18"/>
        <end position="142"/>
    </location>
</feature>
<gene>
    <name evidence="2" type="ORF">DFH07DRAFT_948058</name>
</gene>
<organism evidence="2 3">
    <name type="scientific">Mycena maculata</name>
    <dbReference type="NCBI Taxonomy" id="230809"/>
    <lineage>
        <taxon>Eukaryota</taxon>
        <taxon>Fungi</taxon>
        <taxon>Dikarya</taxon>
        <taxon>Basidiomycota</taxon>
        <taxon>Agaricomycotina</taxon>
        <taxon>Agaricomycetes</taxon>
        <taxon>Agaricomycetidae</taxon>
        <taxon>Agaricales</taxon>
        <taxon>Marasmiineae</taxon>
        <taxon>Mycenaceae</taxon>
        <taxon>Mycena</taxon>
    </lineage>
</organism>
<protein>
    <recommendedName>
        <fullName evidence="4">DUF4817 domain-containing protein</fullName>
    </recommendedName>
</protein>
<evidence type="ECO:0000313" key="3">
    <source>
        <dbReference type="Proteomes" id="UP001215280"/>
    </source>
</evidence>
<accession>A0AAD7KGY2</accession>